<name>A0A0D2GYV0_9EURO</name>
<gene>
    <name evidence="2" type="ORF">Z520_09415</name>
</gene>
<sequence>MAAGVRDPAFWRRFSMAVHLDEEKANISDTRSMSTASSTAPLRHTETWLERNRRKQRRTRIIGCIIALGFVAVIVAIVLVLLWFAKVGPFKDKSP</sequence>
<dbReference type="AlphaFoldDB" id="A0A0D2GYV0"/>
<feature type="transmembrane region" description="Helical" evidence="1">
    <location>
        <begin position="61"/>
        <end position="85"/>
    </location>
</feature>
<proteinExistence type="predicted"/>
<evidence type="ECO:0000256" key="1">
    <source>
        <dbReference type="SAM" id="Phobius"/>
    </source>
</evidence>
<dbReference type="VEuPathDB" id="FungiDB:Z520_09415"/>
<accession>A0A0D2GYV0</accession>
<dbReference type="EMBL" id="KN848085">
    <property type="protein sequence ID" value="KIX94725.1"/>
    <property type="molecule type" value="Genomic_DNA"/>
</dbReference>
<dbReference type="GeneID" id="27715161"/>
<organism evidence="2 3">
    <name type="scientific">Fonsecaea multimorphosa CBS 102226</name>
    <dbReference type="NCBI Taxonomy" id="1442371"/>
    <lineage>
        <taxon>Eukaryota</taxon>
        <taxon>Fungi</taxon>
        <taxon>Dikarya</taxon>
        <taxon>Ascomycota</taxon>
        <taxon>Pezizomycotina</taxon>
        <taxon>Eurotiomycetes</taxon>
        <taxon>Chaetothyriomycetidae</taxon>
        <taxon>Chaetothyriales</taxon>
        <taxon>Herpotrichiellaceae</taxon>
        <taxon>Fonsecaea</taxon>
    </lineage>
</organism>
<dbReference type="OrthoDB" id="5353310at2759"/>
<keyword evidence="1" id="KW-1133">Transmembrane helix</keyword>
<keyword evidence="1" id="KW-0472">Membrane</keyword>
<protein>
    <submittedName>
        <fullName evidence="2">Uncharacterized protein</fullName>
    </submittedName>
</protein>
<dbReference type="RefSeq" id="XP_016628848.1">
    <property type="nucleotide sequence ID" value="XM_016779909.1"/>
</dbReference>
<evidence type="ECO:0000313" key="2">
    <source>
        <dbReference type="EMBL" id="KIX94725.1"/>
    </source>
</evidence>
<keyword evidence="3" id="KW-1185">Reference proteome</keyword>
<evidence type="ECO:0000313" key="3">
    <source>
        <dbReference type="Proteomes" id="UP000053411"/>
    </source>
</evidence>
<reference evidence="2 3" key="1">
    <citation type="submission" date="2015-01" db="EMBL/GenBank/DDBJ databases">
        <title>The Genome Sequence of Fonsecaea multimorphosa CBS 102226.</title>
        <authorList>
            <consortium name="The Broad Institute Genomics Platform"/>
            <person name="Cuomo C."/>
            <person name="de Hoog S."/>
            <person name="Gorbushina A."/>
            <person name="Stielow B."/>
            <person name="Teixiera M."/>
            <person name="Abouelleil A."/>
            <person name="Chapman S.B."/>
            <person name="Priest M."/>
            <person name="Young S.K."/>
            <person name="Wortman J."/>
            <person name="Nusbaum C."/>
            <person name="Birren B."/>
        </authorList>
    </citation>
    <scope>NUCLEOTIDE SEQUENCE [LARGE SCALE GENOMIC DNA]</scope>
    <source>
        <strain evidence="2 3">CBS 102226</strain>
    </source>
</reference>
<dbReference type="Proteomes" id="UP000053411">
    <property type="component" value="Unassembled WGS sequence"/>
</dbReference>
<keyword evidence="1" id="KW-0812">Transmembrane</keyword>